<dbReference type="SMART" id="SM00248">
    <property type="entry name" value="ANK"/>
    <property type="match status" value="2"/>
</dbReference>
<protein>
    <submittedName>
        <fullName evidence="4">Ankyrin repeat-containing domain superfamily</fullName>
    </submittedName>
</protein>
<dbReference type="PANTHER" id="PTHR24198:SF165">
    <property type="entry name" value="ANKYRIN REPEAT-CONTAINING PROTEIN-RELATED"/>
    <property type="match status" value="1"/>
</dbReference>
<name>A0AAX4J4J8_9PEZI</name>
<gene>
    <name evidence="4" type="ORF">CDEST_15305</name>
</gene>
<dbReference type="EMBL" id="CP137315">
    <property type="protein sequence ID" value="WQF90291.1"/>
    <property type="molecule type" value="Genomic_DNA"/>
</dbReference>
<dbReference type="InterPro" id="IPR002110">
    <property type="entry name" value="Ankyrin_rpt"/>
</dbReference>
<feature type="chain" id="PRO_5044027910" evidence="3">
    <location>
        <begin position="18"/>
        <end position="96"/>
    </location>
</feature>
<evidence type="ECO:0000313" key="5">
    <source>
        <dbReference type="Proteomes" id="UP001322277"/>
    </source>
</evidence>
<keyword evidence="3" id="KW-0732">Signal</keyword>
<dbReference type="KEGG" id="cdet:87951805"/>
<evidence type="ECO:0000313" key="4">
    <source>
        <dbReference type="EMBL" id="WQF90291.1"/>
    </source>
</evidence>
<dbReference type="InterPro" id="IPR036770">
    <property type="entry name" value="Ankyrin_rpt-contain_sf"/>
</dbReference>
<keyword evidence="2" id="KW-0040">ANK repeat</keyword>
<organism evidence="4 5">
    <name type="scientific">Colletotrichum destructivum</name>
    <dbReference type="NCBI Taxonomy" id="34406"/>
    <lineage>
        <taxon>Eukaryota</taxon>
        <taxon>Fungi</taxon>
        <taxon>Dikarya</taxon>
        <taxon>Ascomycota</taxon>
        <taxon>Pezizomycotina</taxon>
        <taxon>Sordariomycetes</taxon>
        <taxon>Hypocreomycetidae</taxon>
        <taxon>Glomerellales</taxon>
        <taxon>Glomerellaceae</taxon>
        <taxon>Colletotrichum</taxon>
        <taxon>Colletotrichum destructivum species complex</taxon>
    </lineage>
</organism>
<evidence type="ECO:0000256" key="3">
    <source>
        <dbReference type="SAM" id="SignalP"/>
    </source>
</evidence>
<reference evidence="5" key="1">
    <citation type="journal article" date="2023" name="bioRxiv">
        <title>Complete genome of the Medicago anthracnose fungus, Colletotrichum destructivum, reveals a mini-chromosome-like region within a core chromosome.</title>
        <authorList>
            <person name="Lapalu N."/>
            <person name="Simon A."/>
            <person name="Lu A."/>
            <person name="Plaumann P.-L."/>
            <person name="Amselem J."/>
            <person name="Pigne S."/>
            <person name="Auger A."/>
            <person name="Koch C."/>
            <person name="Dallery J.-F."/>
            <person name="O'Connell R.J."/>
        </authorList>
    </citation>
    <scope>NUCLEOTIDE SEQUENCE [LARGE SCALE GENOMIC DNA]</scope>
    <source>
        <strain evidence="5">CBS 520.97</strain>
    </source>
</reference>
<proteinExistence type="predicted"/>
<sequence length="96" mass="10460">MTLFIFYLTTMLNLTLKTPLWLAAKLGQAAIIKALYKQKANIYASNAFEITLLYAAAQGGHLDAAMELLQCSATLDIKIKDGEGETLLSLASKMGY</sequence>
<dbReference type="AlphaFoldDB" id="A0AAX4J4J8"/>
<accession>A0AAX4J4J8</accession>
<dbReference type="Gene3D" id="1.25.40.20">
    <property type="entry name" value="Ankyrin repeat-containing domain"/>
    <property type="match status" value="1"/>
</dbReference>
<dbReference type="RefSeq" id="XP_062787512.1">
    <property type="nucleotide sequence ID" value="XM_062931461.1"/>
</dbReference>
<evidence type="ECO:0000256" key="2">
    <source>
        <dbReference type="ARBA" id="ARBA00023043"/>
    </source>
</evidence>
<dbReference type="SUPFAM" id="SSF48403">
    <property type="entry name" value="Ankyrin repeat"/>
    <property type="match status" value="1"/>
</dbReference>
<feature type="signal peptide" evidence="3">
    <location>
        <begin position="1"/>
        <end position="17"/>
    </location>
</feature>
<dbReference type="Proteomes" id="UP001322277">
    <property type="component" value="Chromosome 11"/>
</dbReference>
<keyword evidence="5" id="KW-1185">Reference proteome</keyword>
<dbReference type="Pfam" id="PF12796">
    <property type="entry name" value="Ank_2"/>
    <property type="match status" value="1"/>
</dbReference>
<keyword evidence="1" id="KW-0677">Repeat</keyword>
<dbReference type="GeneID" id="87951805"/>
<evidence type="ECO:0000256" key="1">
    <source>
        <dbReference type="ARBA" id="ARBA00022737"/>
    </source>
</evidence>
<dbReference type="PANTHER" id="PTHR24198">
    <property type="entry name" value="ANKYRIN REPEAT AND PROTEIN KINASE DOMAIN-CONTAINING PROTEIN"/>
    <property type="match status" value="1"/>
</dbReference>